<evidence type="ECO:0000313" key="2">
    <source>
        <dbReference type="Proteomes" id="UP001140091"/>
    </source>
</evidence>
<accession>A0A9W8JKK4</accession>
<keyword evidence="2" id="KW-1185">Reference proteome</keyword>
<name>A0A9W8JKK4_9AGAR</name>
<gene>
    <name evidence="1" type="ORF">H1R20_g965</name>
</gene>
<evidence type="ECO:0000313" key="1">
    <source>
        <dbReference type="EMBL" id="KAJ2936132.1"/>
    </source>
</evidence>
<proteinExistence type="predicted"/>
<organism evidence="1 2">
    <name type="scientific">Candolleomyces eurysporus</name>
    <dbReference type="NCBI Taxonomy" id="2828524"/>
    <lineage>
        <taxon>Eukaryota</taxon>
        <taxon>Fungi</taxon>
        <taxon>Dikarya</taxon>
        <taxon>Basidiomycota</taxon>
        <taxon>Agaricomycotina</taxon>
        <taxon>Agaricomycetes</taxon>
        <taxon>Agaricomycetidae</taxon>
        <taxon>Agaricales</taxon>
        <taxon>Agaricineae</taxon>
        <taxon>Psathyrellaceae</taxon>
        <taxon>Candolleomyces</taxon>
    </lineage>
</organism>
<dbReference type="Proteomes" id="UP001140091">
    <property type="component" value="Unassembled WGS sequence"/>
</dbReference>
<feature type="non-terminal residue" evidence="1">
    <location>
        <position position="1"/>
    </location>
</feature>
<sequence>MYKQLVSDAEADLKIVVPEGISLAKGEILADYVQRMRKKEDAKSELLGIEAFEVIRVLLNLQAVIYVPGTDEKGNVTLCHTSLRDFLTTESRSGSFFVPPSFYLYISYFLFSSIPENSDELANDYGWAYFDSHWRSFAHSEACDIIQEIEQFKARQPLLVDRPPYHTFLCSIFFYALFMMEPLPWNEGSYLLTECIKQLVLAVKCPDPRIRLWLDKILHYLLFSNYPERTFRLSERTHETLQHDLRRVSTAIHANFPELLGTPSTGIEEKLILHSSFSGLDIFNVRQFLDIVGVKAAE</sequence>
<dbReference type="OrthoDB" id="3027122at2759"/>
<dbReference type="AlphaFoldDB" id="A0A9W8JKK4"/>
<comment type="caution">
    <text evidence="1">The sequence shown here is derived from an EMBL/GenBank/DDBJ whole genome shotgun (WGS) entry which is preliminary data.</text>
</comment>
<reference evidence="1" key="1">
    <citation type="submission" date="2022-06" db="EMBL/GenBank/DDBJ databases">
        <title>Genome Sequence of Candolleomyces eurysporus.</title>
        <authorList>
            <person name="Buettner E."/>
        </authorList>
    </citation>
    <scope>NUCLEOTIDE SEQUENCE</scope>
    <source>
        <strain evidence="1">VTCC 930004</strain>
    </source>
</reference>
<dbReference type="EMBL" id="JANBPK010000166">
    <property type="protein sequence ID" value="KAJ2936132.1"/>
    <property type="molecule type" value="Genomic_DNA"/>
</dbReference>
<protein>
    <submittedName>
        <fullName evidence="1">Uncharacterized protein</fullName>
    </submittedName>
</protein>